<dbReference type="RefSeq" id="WP_211939560.1">
    <property type="nucleotide sequence ID" value="NZ_CP073078.1"/>
</dbReference>
<protein>
    <submittedName>
        <fullName evidence="3">DUF389 domain-containing protein</fullName>
    </submittedName>
</protein>
<evidence type="ECO:0000313" key="3">
    <source>
        <dbReference type="EMBL" id="QUD89508.1"/>
    </source>
</evidence>
<gene>
    <name evidence="3" type="ORF">KCG34_06400</name>
</gene>
<proteinExistence type="predicted"/>
<reference evidence="3" key="1">
    <citation type="submission" date="2021-04" db="EMBL/GenBank/DDBJ databases">
        <title>The complete genome sequence of Caulobacter sp. S6.</title>
        <authorList>
            <person name="Tang Y."/>
            <person name="Ouyang W."/>
            <person name="Liu Q."/>
            <person name="Huang B."/>
            <person name="Guo Z."/>
            <person name="Lei P."/>
        </authorList>
    </citation>
    <scope>NUCLEOTIDE SEQUENCE</scope>
    <source>
        <strain evidence="3">S6</strain>
    </source>
</reference>
<dbReference type="PANTHER" id="PTHR20992">
    <property type="entry name" value="AT15442P-RELATED"/>
    <property type="match status" value="1"/>
</dbReference>
<keyword evidence="2" id="KW-0472">Membrane</keyword>
<dbReference type="AlphaFoldDB" id="A0A975IW50"/>
<dbReference type="PANTHER" id="PTHR20992:SF9">
    <property type="entry name" value="AT15442P-RELATED"/>
    <property type="match status" value="1"/>
</dbReference>
<feature type="transmembrane region" description="Helical" evidence="2">
    <location>
        <begin position="78"/>
        <end position="101"/>
    </location>
</feature>
<keyword evidence="2" id="KW-0812">Transmembrane</keyword>
<evidence type="ECO:0000256" key="2">
    <source>
        <dbReference type="SAM" id="Phobius"/>
    </source>
</evidence>
<keyword evidence="2" id="KW-1133">Transmembrane helix</keyword>
<sequence length="525" mass="55840">MPIETPEPILDSHGADGVWRRLDLIRYWRDSVVAAVDHQKTLAQVNAESGWSPRYLFMILMSAGIAVLGLLVSSPAVVIGAMLISPLMNPILGLGFSLAVFDFGEARRSLTALAMGSLAAVAFTGLIVLASPLKEVTSEILARTRPNLFDLMIALFAALAGAFAVIKGQGATIVGVAIATALMPPLAVVGYGLATWNPPILFGALALFVTNFVTIAFSATVTARFYGFGHALSRHQTRLQTAVLALVFVALAIPLGLSLKQIADEVEANAQIRSVLTRQFGPTSRVTQLTVDFDARPVAVRAVVIAPRVKSRSNAVLQADLEKALGRPINLQADQLLIDQNSRGVQAQLNELQQAEAEAGERRQSSDRVAKLVAVAAGVGQGEVVLDRDDRQVTAKAKALPGADLETYRKLEQRIAASAPGWTIAIAPPFGPLPLIRFANGSDTLDDNGQEAVLTSAWAANRWNIPELGVPGLPQTGHASERPKLAERRALAIAAILKAQAIQATGERPSGRTFRLSTSTPRPAR</sequence>
<dbReference type="Pfam" id="PF04087">
    <property type="entry name" value="DUF389"/>
    <property type="match status" value="1"/>
</dbReference>
<dbReference type="InterPro" id="IPR005240">
    <property type="entry name" value="DUF389"/>
</dbReference>
<dbReference type="Proteomes" id="UP000676409">
    <property type="component" value="Chromosome"/>
</dbReference>
<feature type="transmembrane region" description="Helical" evidence="2">
    <location>
        <begin position="200"/>
        <end position="227"/>
    </location>
</feature>
<feature type="compositionally biased region" description="Polar residues" evidence="1">
    <location>
        <begin position="515"/>
        <end position="525"/>
    </location>
</feature>
<dbReference type="EMBL" id="CP073078">
    <property type="protein sequence ID" value="QUD89508.1"/>
    <property type="molecule type" value="Genomic_DNA"/>
</dbReference>
<dbReference type="KEGG" id="caul:KCG34_06400"/>
<feature type="transmembrane region" description="Helical" evidence="2">
    <location>
        <begin position="239"/>
        <end position="259"/>
    </location>
</feature>
<feature type="transmembrane region" description="Helical" evidence="2">
    <location>
        <begin position="113"/>
        <end position="133"/>
    </location>
</feature>
<accession>A0A975IW50</accession>
<feature type="transmembrane region" description="Helical" evidence="2">
    <location>
        <begin position="148"/>
        <end position="166"/>
    </location>
</feature>
<evidence type="ECO:0000313" key="4">
    <source>
        <dbReference type="Proteomes" id="UP000676409"/>
    </source>
</evidence>
<name>A0A975IW50_9CAUL</name>
<evidence type="ECO:0000256" key="1">
    <source>
        <dbReference type="SAM" id="MobiDB-lite"/>
    </source>
</evidence>
<keyword evidence="4" id="KW-1185">Reference proteome</keyword>
<feature type="region of interest" description="Disordered" evidence="1">
    <location>
        <begin position="504"/>
        <end position="525"/>
    </location>
</feature>
<organism evidence="3 4">
    <name type="scientific">Phenylobacterium montanum</name>
    <dbReference type="NCBI Taxonomy" id="2823693"/>
    <lineage>
        <taxon>Bacteria</taxon>
        <taxon>Pseudomonadati</taxon>
        <taxon>Pseudomonadota</taxon>
        <taxon>Alphaproteobacteria</taxon>
        <taxon>Caulobacterales</taxon>
        <taxon>Caulobacteraceae</taxon>
        <taxon>Phenylobacterium</taxon>
    </lineage>
</organism>
<feature type="transmembrane region" description="Helical" evidence="2">
    <location>
        <begin position="55"/>
        <end position="72"/>
    </location>
</feature>
<feature type="transmembrane region" description="Helical" evidence="2">
    <location>
        <begin position="173"/>
        <end position="194"/>
    </location>
</feature>